<dbReference type="EMBL" id="ML120367">
    <property type="protein sequence ID" value="RPB02578.1"/>
    <property type="molecule type" value="Genomic_DNA"/>
</dbReference>
<protein>
    <recommendedName>
        <fullName evidence="4">N-acetyltransferase domain-containing protein</fullName>
    </recommendedName>
</protein>
<dbReference type="AlphaFoldDB" id="A0A3N4JZ87"/>
<evidence type="ECO:0008006" key="4">
    <source>
        <dbReference type="Google" id="ProtNLM"/>
    </source>
</evidence>
<organism evidence="2 3">
    <name type="scientific">Choiromyces venosus 120613-1</name>
    <dbReference type="NCBI Taxonomy" id="1336337"/>
    <lineage>
        <taxon>Eukaryota</taxon>
        <taxon>Fungi</taxon>
        <taxon>Dikarya</taxon>
        <taxon>Ascomycota</taxon>
        <taxon>Pezizomycotina</taxon>
        <taxon>Pezizomycetes</taxon>
        <taxon>Pezizales</taxon>
        <taxon>Tuberaceae</taxon>
        <taxon>Choiromyces</taxon>
    </lineage>
</organism>
<evidence type="ECO:0000313" key="2">
    <source>
        <dbReference type="EMBL" id="RPB02578.1"/>
    </source>
</evidence>
<accession>A0A3N4JZ87</accession>
<gene>
    <name evidence="2" type="ORF">L873DRAFT_415913</name>
</gene>
<feature type="region of interest" description="Disordered" evidence="1">
    <location>
        <begin position="109"/>
        <end position="129"/>
    </location>
</feature>
<evidence type="ECO:0000256" key="1">
    <source>
        <dbReference type="SAM" id="MobiDB-lite"/>
    </source>
</evidence>
<feature type="compositionally biased region" description="Acidic residues" evidence="1">
    <location>
        <begin position="119"/>
        <end position="129"/>
    </location>
</feature>
<evidence type="ECO:0000313" key="3">
    <source>
        <dbReference type="Proteomes" id="UP000276215"/>
    </source>
</evidence>
<keyword evidence="3" id="KW-1185">Reference proteome</keyword>
<name>A0A3N4JZ87_9PEZI</name>
<proteinExistence type="predicted"/>
<dbReference type="Gene3D" id="3.40.630.30">
    <property type="match status" value="1"/>
</dbReference>
<dbReference type="OrthoDB" id="64477at2759"/>
<sequence length="178" mass="19762">MAFIREYQGGDYEDVVEICKLTAHPSIHSSADILPYIYAIPYITLEHAHALVLDAGSSDNECGRRVVGYIIGTPDTKIFVERYKKEYIPTLPPTLLNISETAAISDAATKTTVTSQAEEKEEDDDGDDDDLRRMFMKILMNPEDMLHSASTSDLIPHYPAHLHIDILPESRGRGLAGS</sequence>
<reference evidence="2 3" key="1">
    <citation type="journal article" date="2018" name="Nat. Ecol. Evol.">
        <title>Pezizomycetes genomes reveal the molecular basis of ectomycorrhizal truffle lifestyle.</title>
        <authorList>
            <person name="Murat C."/>
            <person name="Payen T."/>
            <person name="Noel B."/>
            <person name="Kuo A."/>
            <person name="Morin E."/>
            <person name="Chen J."/>
            <person name="Kohler A."/>
            <person name="Krizsan K."/>
            <person name="Balestrini R."/>
            <person name="Da Silva C."/>
            <person name="Montanini B."/>
            <person name="Hainaut M."/>
            <person name="Levati E."/>
            <person name="Barry K.W."/>
            <person name="Belfiori B."/>
            <person name="Cichocki N."/>
            <person name="Clum A."/>
            <person name="Dockter R.B."/>
            <person name="Fauchery L."/>
            <person name="Guy J."/>
            <person name="Iotti M."/>
            <person name="Le Tacon F."/>
            <person name="Lindquist E.A."/>
            <person name="Lipzen A."/>
            <person name="Malagnac F."/>
            <person name="Mello A."/>
            <person name="Molinier V."/>
            <person name="Miyauchi S."/>
            <person name="Poulain J."/>
            <person name="Riccioni C."/>
            <person name="Rubini A."/>
            <person name="Sitrit Y."/>
            <person name="Splivallo R."/>
            <person name="Traeger S."/>
            <person name="Wang M."/>
            <person name="Zifcakova L."/>
            <person name="Wipf D."/>
            <person name="Zambonelli A."/>
            <person name="Paolocci F."/>
            <person name="Nowrousian M."/>
            <person name="Ottonello S."/>
            <person name="Baldrian P."/>
            <person name="Spatafora J.W."/>
            <person name="Henrissat B."/>
            <person name="Nagy L.G."/>
            <person name="Aury J.M."/>
            <person name="Wincker P."/>
            <person name="Grigoriev I.V."/>
            <person name="Bonfante P."/>
            <person name="Martin F.M."/>
        </authorList>
    </citation>
    <scope>NUCLEOTIDE SEQUENCE [LARGE SCALE GENOMIC DNA]</scope>
    <source>
        <strain evidence="2 3">120613-1</strain>
    </source>
</reference>
<dbReference type="Proteomes" id="UP000276215">
    <property type="component" value="Unassembled WGS sequence"/>
</dbReference>
<dbReference type="STRING" id="1336337.A0A3N4JZ87"/>